<dbReference type="InterPro" id="IPR019775">
    <property type="entry name" value="WD40_repeat_CS"/>
</dbReference>
<dbReference type="PANTHER" id="PTHR19854:SF15">
    <property type="entry name" value="TRANSDUCIN BETA-LIKE PROTEIN 3"/>
    <property type="match status" value="1"/>
</dbReference>
<protein>
    <submittedName>
        <fullName evidence="9">WD40-repeat-containing domain protein</fullName>
    </submittedName>
</protein>
<dbReference type="SUPFAM" id="SSF50978">
    <property type="entry name" value="WD40 repeat-like"/>
    <property type="match status" value="2"/>
</dbReference>
<dbReference type="InterPro" id="IPR001680">
    <property type="entry name" value="WD40_rpt"/>
</dbReference>
<evidence type="ECO:0000256" key="6">
    <source>
        <dbReference type="PROSITE-ProRule" id="PRU00221"/>
    </source>
</evidence>
<dbReference type="GO" id="GO:0032040">
    <property type="term" value="C:small-subunit processome"/>
    <property type="evidence" value="ECO:0007669"/>
    <property type="project" value="InterPro"/>
</dbReference>
<keyword evidence="4" id="KW-0539">Nucleus</keyword>
<evidence type="ECO:0000256" key="1">
    <source>
        <dbReference type="ARBA" id="ARBA00004604"/>
    </source>
</evidence>
<evidence type="ECO:0000313" key="10">
    <source>
        <dbReference type="Proteomes" id="UP000244722"/>
    </source>
</evidence>
<dbReference type="PRINTS" id="PR00320">
    <property type="entry name" value="GPROTEINBRPT"/>
</dbReference>
<feature type="repeat" description="WD" evidence="6">
    <location>
        <begin position="578"/>
        <end position="603"/>
    </location>
</feature>
<feature type="repeat" description="WD" evidence="6">
    <location>
        <begin position="212"/>
        <end position="253"/>
    </location>
</feature>
<feature type="repeat" description="WD" evidence="6">
    <location>
        <begin position="403"/>
        <end position="444"/>
    </location>
</feature>
<dbReference type="PROSITE" id="PS00678">
    <property type="entry name" value="WD_REPEATS_1"/>
    <property type="match status" value="4"/>
</dbReference>
<evidence type="ECO:0000256" key="2">
    <source>
        <dbReference type="ARBA" id="ARBA00022574"/>
    </source>
</evidence>
<dbReference type="InterPro" id="IPR013934">
    <property type="entry name" value="Utp13_C"/>
</dbReference>
<dbReference type="OrthoDB" id="5414888at2759"/>
<dbReference type="InterPro" id="IPR015943">
    <property type="entry name" value="WD40/YVTN_repeat-like_dom_sf"/>
</dbReference>
<dbReference type="CDD" id="cd00200">
    <property type="entry name" value="WD40"/>
    <property type="match status" value="1"/>
</dbReference>
<evidence type="ECO:0000256" key="3">
    <source>
        <dbReference type="ARBA" id="ARBA00022737"/>
    </source>
</evidence>
<dbReference type="GO" id="GO:0000472">
    <property type="term" value="P:endonucleolytic cleavage to generate mature 5'-end of SSU-rRNA from (SSU-rRNA, 5.8S rRNA, LSU-rRNA)"/>
    <property type="evidence" value="ECO:0007669"/>
    <property type="project" value="TreeGrafter"/>
</dbReference>
<feature type="repeat" description="WD" evidence="6">
    <location>
        <begin position="477"/>
        <end position="504"/>
    </location>
</feature>
<dbReference type="SMART" id="SM00320">
    <property type="entry name" value="WD40"/>
    <property type="match status" value="11"/>
</dbReference>
<accession>A0A2T6ZPG8</accession>
<dbReference type="GO" id="GO:0034511">
    <property type="term" value="F:U3 snoRNA binding"/>
    <property type="evidence" value="ECO:0007669"/>
    <property type="project" value="TreeGrafter"/>
</dbReference>
<organism evidence="9 10">
    <name type="scientific">Tuber borchii</name>
    <name type="common">White truffle</name>
    <dbReference type="NCBI Taxonomy" id="42251"/>
    <lineage>
        <taxon>Eukaryota</taxon>
        <taxon>Fungi</taxon>
        <taxon>Dikarya</taxon>
        <taxon>Ascomycota</taxon>
        <taxon>Pezizomycotina</taxon>
        <taxon>Pezizomycetes</taxon>
        <taxon>Pezizales</taxon>
        <taxon>Tuberaceae</taxon>
        <taxon>Tuber</taxon>
    </lineage>
</organism>
<dbReference type="GO" id="GO:0000480">
    <property type="term" value="P:endonucleolytic cleavage in 5'-ETS of tricistronic rRNA transcript (SSU-rRNA, 5.8S rRNA, LSU-rRNA)"/>
    <property type="evidence" value="ECO:0007669"/>
    <property type="project" value="TreeGrafter"/>
</dbReference>
<evidence type="ECO:0000256" key="7">
    <source>
        <dbReference type="SAM" id="Coils"/>
    </source>
</evidence>
<gene>
    <name evidence="9" type="ORF">B9Z19DRAFT_1086505</name>
</gene>
<dbReference type="PANTHER" id="PTHR19854">
    <property type="entry name" value="TRANSDUCIN BETA-LIKE 3"/>
    <property type="match status" value="1"/>
</dbReference>
<keyword evidence="7" id="KW-0175">Coiled coil</keyword>
<feature type="domain" description="U3 small nucleolar RNA-associated protein 13 C-terminal" evidence="8">
    <location>
        <begin position="699"/>
        <end position="840"/>
    </location>
</feature>
<dbReference type="GO" id="GO:0030686">
    <property type="term" value="C:90S preribosome"/>
    <property type="evidence" value="ECO:0007669"/>
    <property type="project" value="TreeGrafter"/>
</dbReference>
<feature type="repeat" description="WD" evidence="6">
    <location>
        <begin position="505"/>
        <end position="546"/>
    </location>
</feature>
<comment type="subcellular location">
    <subcellularLocation>
        <location evidence="1">Nucleus</location>
        <location evidence="1">Nucleolus</location>
    </subcellularLocation>
</comment>
<dbReference type="STRING" id="42251.A0A2T6ZPG8"/>
<evidence type="ECO:0000259" key="8">
    <source>
        <dbReference type="Pfam" id="PF08625"/>
    </source>
</evidence>
<dbReference type="AlphaFoldDB" id="A0A2T6ZPG8"/>
<feature type="repeat" description="WD" evidence="6">
    <location>
        <begin position="604"/>
        <end position="645"/>
    </location>
</feature>
<dbReference type="FunFam" id="2.130.10.10:FF:001009">
    <property type="entry name" value="Small nucleolar ribonucleoprotein complex subunit, putative"/>
    <property type="match status" value="1"/>
</dbReference>
<dbReference type="Gene3D" id="2.130.10.10">
    <property type="entry name" value="YVTN repeat-like/Quinoprotein amine dehydrogenase"/>
    <property type="match status" value="4"/>
</dbReference>
<dbReference type="PROSITE" id="PS50294">
    <property type="entry name" value="WD_REPEATS_REGION"/>
    <property type="match status" value="6"/>
</dbReference>
<dbReference type="Pfam" id="PF08625">
    <property type="entry name" value="Utp13"/>
    <property type="match status" value="1"/>
</dbReference>
<dbReference type="Proteomes" id="UP000244722">
    <property type="component" value="Unassembled WGS sequence"/>
</dbReference>
<feature type="coiled-coil region" evidence="7">
    <location>
        <begin position="682"/>
        <end position="709"/>
    </location>
</feature>
<sequence>MSLKTHFRPEKVIQPFYTGGKVALDQSGRILVTALDEDVLITNFQTGEELARLEGDTEPVTTLALTPGASHLIICSRSYSMRMYSLSPTYGENTASVKSTLLRSVKAHTAPVIVAETDPTGTLLATGGADGLVKVWDIKGGFVTHNLRGHGGVISAMKFYKPENVVRNERKSRKSSKATADSEVIGWRLATGADDAIVRIWDLETSKCIAALESHVSVVRGLDWSQDGRTLVSGSRDQVVCVWDAKSLKLKGTIPILEELEAVGILPTGTLSLEGVEGQVLYMGGRKNRVRLWDLSGGKEITQAEDGDEEVGNAEGIVDILYNPSLNSLISVHNDQTLLTHSLKLPTSTPANLPITRRISGHHDEIIDLQYLTPSSSLIALATNSEDVRVLSVNNSFSDAGVLRGHGDIVICLDRDWSGYWLATGGKDNEARLWHIDDKNNSFTCHSRYTGHAESIGAIALPRKAPPAESKASRKFPAPKFMVTGSQDRTIKMWRVGKSKATYTKKAHDKDINAIDISPDDSMFASASQDRTVKIWSLEEGEVTGILRGHRRGVWSVKFAPYSITAAVVGGVEGTKGGRMVVTGSGDRTVKLWSLTDYSCLKTLEGHTNSVLKTVWLTGGLQVASSGGDGLVKVWDVKSGECNTTLDNHEDKVWALTARPDEQVLVSGGGDSVVTFWTDVTIEIAETTAKEEEAQIEQEQALQNHIRNADYRAAITLALTLNHPGRLLNLFTAVVKTSPAEESSISGLLAVDEIIGSLSNEQLSVLMLRIRDWNTNAKTATVAQRIMHVVFRKYSVQRLLELKVDLAGWEAILSYTMRHYRKVEGLVDESYLVDYTLREMEEMMEEDADAMDGVETAAVAV</sequence>
<keyword evidence="10" id="KW-1185">Reference proteome</keyword>
<dbReference type="InterPro" id="IPR020472">
    <property type="entry name" value="WD40_PAC1"/>
</dbReference>
<dbReference type="Pfam" id="PF00400">
    <property type="entry name" value="WD40"/>
    <property type="match status" value="8"/>
</dbReference>
<evidence type="ECO:0000256" key="4">
    <source>
        <dbReference type="ARBA" id="ARBA00023242"/>
    </source>
</evidence>
<feature type="repeat" description="WD" evidence="6">
    <location>
        <begin position="105"/>
        <end position="146"/>
    </location>
</feature>
<feature type="repeat" description="WD" evidence="6">
    <location>
        <begin position="646"/>
        <end position="677"/>
    </location>
</feature>
<feature type="repeat" description="WD" evidence="6">
    <location>
        <begin position="189"/>
        <end position="211"/>
    </location>
</feature>
<evidence type="ECO:0000256" key="5">
    <source>
        <dbReference type="ARBA" id="ARBA00037338"/>
    </source>
</evidence>
<keyword evidence="2 6" id="KW-0853">WD repeat</keyword>
<dbReference type="PROSITE" id="PS50082">
    <property type="entry name" value="WD_REPEATS_2"/>
    <property type="match status" value="9"/>
</dbReference>
<dbReference type="EMBL" id="NESQ01000155">
    <property type="protein sequence ID" value="PUU77372.1"/>
    <property type="molecule type" value="Genomic_DNA"/>
</dbReference>
<proteinExistence type="predicted"/>
<reference evidence="9 10" key="1">
    <citation type="submission" date="2017-04" db="EMBL/GenBank/DDBJ databases">
        <title>Draft genome sequence of Tuber borchii Vittad., a whitish edible truffle.</title>
        <authorList>
            <consortium name="DOE Joint Genome Institute"/>
            <person name="Murat C."/>
            <person name="Kuo A."/>
            <person name="Barry K.W."/>
            <person name="Clum A."/>
            <person name="Dockter R.B."/>
            <person name="Fauchery L."/>
            <person name="Iotti M."/>
            <person name="Kohler A."/>
            <person name="Labutti K."/>
            <person name="Lindquist E.A."/>
            <person name="Lipzen A."/>
            <person name="Ohm R.A."/>
            <person name="Wang M."/>
            <person name="Grigoriev I.V."/>
            <person name="Zambonelli A."/>
            <person name="Martin F.M."/>
        </authorList>
    </citation>
    <scope>NUCLEOTIDE SEQUENCE [LARGE SCALE GENOMIC DNA]</scope>
    <source>
        <strain evidence="9 10">Tbo3840</strain>
    </source>
</reference>
<name>A0A2T6ZPG8_TUBBO</name>
<comment type="function">
    <text evidence="5">Component of the ASTRA complex involved in chromatin remodeling.</text>
</comment>
<dbReference type="InterPro" id="IPR036322">
    <property type="entry name" value="WD40_repeat_dom_sf"/>
</dbReference>
<keyword evidence="3" id="KW-0677">Repeat</keyword>
<comment type="caution">
    <text evidence="9">The sequence shown here is derived from an EMBL/GenBank/DDBJ whole genome shotgun (WGS) entry which is preliminary data.</text>
</comment>
<evidence type="ECO:0000313" key="9">
    <source>
        <dbReference type="EMBL" id="PUU77372.1"/>
    </source>
</evidence>